<evidence type="ECO:0000256" key="2">
    <source>
        <dbReference type="ARBA" id="ARBA00022629"/>
    </source>
</evidence>
<dbReference type="NCBIfam" id="TIGR01312">
    <property type="entry name" value="XylB"/>
    <property type="match status" value="1"/>
</dbReference>
<protein>
    <recommendedName>
        <fullName evidence="9">Xylulose kinase</fullName>
        <shortName evidence="9">Xylulokinase</shortName>
        <ecNumber evidence="9">2.7.1.17</ecNumber>
    </recommendedName>
</protein>
<gene>
    <name evidence="9 12" type="primary">xylB</name>
    <name evidence="12" type="ORF">NDI38_14015</name>
</gene>
<dbReference type="SUPFAM" id="SSF53067">
    <property type="entry name" value="Actin-like ATPase domain"/>
    <property type="match status" value="2"/>
</dbReference>
<comment type="similarity">
    <text evidence="1 8">Belongs to the FGGY kinase family.</text>
</comment>
<dbReference type="InterPro" id="IPR018483">
    <property type="entry name" value="Carb_kinase_FGGY_CS"/>
</dbReference>
<organism evidence="12 13">
    <name type="scientific">Stenomitos frigidus AS-A4</name>
    <dbReference type="NCBI Taxonomy" id="2933935"/>
    <lineage>
        <taxon>Bacteria</taxon>
        <taxon>Bacillati</taxon>
        <taxon>Cyanobacteriota</taxon>
        <taxon>Cyanophyceae</taxon>
        <taxon>Leptolyngbyales</taxon>
        <taxon>Leptolyngbyaceae</taxon>
        <taxon>Stenomitos</taxon>
    </lineage>
</organism>
<keyword evidence="5 8" id="KW-0418">Kinase</keyword>
<dbReference type="InterPro" id="IPR018485">
    <property type="entry name" value="FGGY_C"/>
</dbReference>
<dbReference type="PROSITE" id="PS00445">
    <property type="entry name" value="FGGY_KINASES_2"/>
    <property type="match status" value="1"/>
</dbReference>
<evidence type="ECO:0000256" key="9">
    <source>
        <dbReference type="RuleBase" id="RU364073"/>
    </source>
</evidence>
<accession>A0ABV0KJX9</accession>
<evidence type="ECO:0000259" key="10">
    <source>
        <dbReference type="Pfam" id="PF00370"/>
    </source>
</evidence>
<evidence type="ECO:0000256" key="1">
    <source>
        <dbReference type="ARBA" id="ARBA00009156"/>
    </source>
</evidence>
<dbReference type="PANTHER" id="PTHR43095:SF5">
    <property type="entry name" value="XYLULOSE KINASE"/>
    <property type="match status" value="1"/>
</dbReference>
<evidence type="ECO:0000313" key="13">
    <source>
        <dbReference type="Proteomes" id="UP001476950"/>
    </source>
</evidence>
<dbReference type="InterPro" id="IPR043129">
    <property type="entry name" value="ATPase_NBD"/>
</dbReference>
<dbReference type="InterPro" id="IPR006000">
    <property type="entry name" value="Xylulokinase"/>
</dbReference>
<keyword evidence="2 9" id="KW-0859">Xylose metabolism</keyword>
<keyword evidence="3 8" id="KW-0808">Transferase</keyword>
<evidence type="ECO:0000259" key="11">
    <source>
        <dbReference type="Pfam" id="PF02782"/>
    </source>
</evidence>
<dbReference type="RefSeq" id="WP_190446521.1">
    <property type="nucleotide sequence ID" value="NZ_JAMPLM010000011.1"/>
</dbReference>
<feature type="domain" description="Carbohydrate kinase FGGY C-terminal" evidence="11">
    <location>
        <begin position="253"/>
        <end position="432"/>
    </location>
</feature>
<dbReference type="Proteomes" id="UP001476950">
    <property type="component" value="Unassembled WGS sequence"/>
</dbReference>
<dbReference type="Pfam" id="PF02782">
    <property type="entry name" value="FGGY_C"/>
    <property type="match status" value="1"/>
</dbReference>
<comment type="catalytic activity">
    <reaction evidence="9">
        <text>D-xylulose + ATP = D-xylulose 5-phosphate + ADP + H(+)</text>
        <dbReference type="Rhea" id="RHEA:10964"/>
        <dbReference type="ChEBI" id="CHEBI:15378"/>
        <dbReference type="ChEBI" id="CHEBI:17140"/>
        <dbReference type="ChEBI" id="CHEBI:30616"/>
        <dbReference type="ChEBI" id="CHEBI:57737"/>
        <dbReference type="ChEBI" id="CHEBI:456216"/>
        <dbReference type="EC" id="2.7.1.17"/>
    </reaction>
</comment>
<sequence>MLLGIDLGTGSVKALLLAIDGTVIAEASHAYTVQAPQPGWAETDPAEWWQAVAIAVRTVMQDQDDRVLAIGLSGQMHGVVLTDEQGEPLRPAILWADTRSSEVVDRYRTLPLNLHKQLANPITTGMAGATLLWLEAQEPAIYKTARWTLQPKDWLRFRLTGAVATEPSDASGTLLYDVMADTWAIDVLEALHLRANWLPAIVPSASIAGSLTVEAAAHLGLQSGLPVVAGAADTAAAMLGTGVLEPGIMQLTVGSGAQIVTPRSQPIPDPQVRTHLYRAALPHQWYTLAAMQNAGLALEWVRQLLGLSWQQVYAKAFTVAPGCEGLTFLPYFTGERTPHLDPNARGAWVGLGLHHTRSHLMRSALEGVAFSLKQGLEAIVATGIDANELRLAGGGTLEPEWRQLLGDVLQLPLHSITVSAASARGAAILAGIGSGAYADLSAVPPMSIAAHPTMPRSPDAGLTDAWSRYQSLYPQLRYWRKHLP</sequence>
<evidence type="ECO:0000256" key="4">
    <source>
        <dbReference type="ARBA" id="ARBA00022741"/>
    </source>
</evidence>
<dbReference type="InterPro" id="IPR050406">
    <property type="entry name" value="FGGY_Carb_Kinase"/>
</dbReference>
<dbReference type="InterPro" id="IPR018484">
    <property type="entry name" value="FGGY_N"/>
</dbReference>
<dbReference type="InterPro" id="IPR000577">
    <property type="entry name" value="Carb_kinase_FGGY"/>
</dbReference>
<keyword evidence="7 9" id="KW-0119">Carbohydrate metabolism</keyword>
<keyword evidence="4 9" id="KW-0547">Nucleotide-binding</keyword>
<dbReference type="Pfam" id="PF00370">
    <property type="entry name" value="FGGY_N"/>
    <property type="match status" value="1"/>
</dbReference>
<evidence type="ECO:0000256" key="8">
    <source>
        <dbReference type="RuleBase" id="RU003733"/>
    </source>
</evidence>
<dbReference type="PIRSF" id="PIRSF000538">
    <property type="entry name" value="GlpK"/>
    <property type="match status" value="1"/>
</dbReference>
<dbReference type="Gene3D" id="3.30.420.40">
    <property type="match status" value="2"/>
</dbReference>
<evidence type="ECO:0000256" key="5">
    <source>
        <dbReference type="ARBA" id="ARBA00022777"/>
    </source>
</evidence>
<evidence type="ECO:0000313" key="12">
    <source>
        <dbReference type="EMBL" id="MEP1059557.1"/>
    </source>
</evidence>
<dbReference type="EC" id="2.7.1.17" evidence="9"/>
<dbReference type="CDD" id="cd07808">
    <property type="entry name" value="ASKHA_NBD_FGGY_EcXK-like"/>
    <property type="match status" value="1"/>
</dbReference>
<evidence type="ECO:0000256" key="3">
    <source>
        <dbReference type="ARBA" id="ARBA00022679"/>
    </source>
</evidence>
<dbReference type="EMBL" id="JAMPLM010000011">
    <property type="protein sequence ID" value="MEP1059557.1"/>
    <property type="molecule type" value="Genomic_DNA"/>
</dbReference>
<name>A0ABV0KJX9_9CYAN</name>
<evidence type="ECO:0000256" key="6">
    <source>
        <dbReference type="ARBA" id="ARBA00022840"/>
    </source>
</evidence>
<comment type="caution">
    <text evidence="12">The sequence shown here is derived from an EMBL/GenBank/DDBJ whole genome shotgun (WGS) entry which is preliminary data.</text>
</comment>
<reference evidence="12 13" key="1">
    <citation type="submission" date="2022-04" db="EMBL/GenBank/DDBJ databases">
        <title>Positive selection, recombination, and allopatry shape intraspecific diversity of widespread and dominant cyanobacteria.</title>
        <authorList>
            <person name="Wei J."/>
            <person name="Shu W."/>
            <person name="Hu C."/>
        </authorList>
    </citation>
    <scope>NUCLEOTIDE SEQUENCE [LARGE SCALE GENOMIC DNA]</scope>
    <source>
        <strain evidence="12 13">AS-A4</strain>
    </source>
</reference>
<dbReference type="PANTHER" id="PTHR43095">
    <property type="entry name" value="SUGAR KINASE"/>
    <property type="match status" value="1"/>
</dbReference>
<evidence type="ECO:0000256" key="7">
    <source>
        <dbReference type="ARBA" id="ARBA00023277"/>
    </source>
</evidence>
<dbReference type="GO" id="GO:0004856">
    <property type="term" value="F:D-xylulokinase activity"/>
    <property type="evidence" value="ECO:0007669"/>
    <property type="project" value="UniProtKB-EC"/>
</dbReference>
<feature type="domain" description="Carbohydrate kinase FGGY N-terminal" evidence="10">
    <location>
        <begin position="1"/>
        <end position="240"/>
    </location>
</feature>
<keyword evidence="13" id="KW-1185">Reference proteome</keyword>
<keyword evidence="6 9" id="KW-0067">ATP-binding</keyword>
<proteinExistence type="inferred from homology"/>